<feature type="domain" description="Phosphatidic acid phosphatase type 2/haloperoxidase" evidence="5">
    <location>
        <begin position="89"/>
        <end position="199"/>
    </location>
</feature>
<evidence type="ECO:0000256" key="3">
    <source>
        <dbReference type="ARBA" id="ARBA00047594"/>
    </source>
</evidence>
<feature type="transmembrane region" description="Helical" evidence="4">
    <location>
        <begin position="136"/>
        <end position="153"/>
    </location>
</feature>
<keyword evidence="4" id="KW-0472">Membrane</keyword>
<comment type="catalytic activity">
    <reaction evidence="3">
        <text>di-trans,octa-cis-undecaprenyl diphosphate + H2O = di-trans,octa-cis-undecaprenyl phosphate + phosphate + H(+)</text>
        <dbReference type="Rhea" id="RHEA:28094"/>
        <dbReference type="ChEBI" id="CHEBI:15377"/>
        <dbReference type="ChEBI" id="CHEBI:15378"/>
        <dbReference type="ChEBI" id="CHEBI:43474"/>
        <dbReference type="ChEBI" id="CHEBI:58405"/>
        <dbReference type="ChEBI" id="CHEBI:60392"/>
        <dbReference type="EC" id="3.6.1.27"/>
    </reaction>
</comment>
<evidence type="ECO:0000256" key="2">
    <source>
        <dbReference type="ARBA" id="ARBA00032707"/>
    </source>
</evidence>
<feature type="transmembrane region" description="Helical" evidence="4">
    <location>
        <begin position="213"/>
        <end position="230"/>
    </location>
</feature>
<dbReference type="Proteomes" id="UP001203423">
    <property type="component" value="Unassembled WGS sequence"/>
</dbReference>
<feature type="transmembrane region" description="Helical" evidence="4">
    <location>
        <begin position="21"/>
        <end position="38"/>
    </location>
</feature>
<keyword evidence="4" id="KW-1133">Transmembrane helix</keyword>
<feature type="transmembrane region" description="Helical" evidence="4">
    <location>
        <begin position="184"/>
        <end position="206"/>
    </location>
</feature>
<dbReference type="CDD" id="cd01610">
    <property type="entry name" value="PAP2_like"/>
    <property type="match status" value="1"/>
</dbReference>
<name>A0ABT0L8R6_9GAMM</name>
<keyword evidence="7" id="KW-1185">Reference proteome</keyword>
<dbReference type="EC" id="3.6.1.27" evidence="1"/>
<proteinExistence type="predicted"/>
<evidence type="ECO:0000313" key="6">
    <source>
        <dbReference type="EMBL" id="MCL1124025.1"/>
    </source>
</evidence>
<gene>
    <name evidence="6" type="ORF">L2764_05925</name>
</gene>
<dbReference type="EMBL" id="JAKIKS010000016">
    <property type="protein sequence ID" value="MCL1124025.1"/>
    <property type="molecule type" value="Genomic_DNA"/>
</dbReference>
<dbReference type="InterPro" id="IPR000326">
    <property type="entry name" value="PAP2/HPO"/>
</dbReference>
<accession>A0ABT0L8R6</accession>
<keyword evidence="4" id="KW-0812">Transmembrane</keyword>
<comment type="caution">
    <text evidence="6">The sequence shown here is derived from an EMBL/GenBank/DDBJ whole genome shotgun (WGS) entry which is preliminary data.</text>
</comment>
<reference evidence="6 7" key="1">
    <citation type="submission" date="2022-01" db="EMBL/GenBank/DDBJ databases">
        <title>Whole genome-based taxonomy of the Shewanellaceae.</title>
        <authorList>
            <person name="Martin-Rodriguez A.J."/>
        </authorList>
    </citation>
    <scope>NUCLEOTIDE SEQUENCE [LARGE SCALE GENOMIC DNA]</scope>
    <source>
        <strain evidence="6 7">DSM 17177</strain>
    </source>
</reference>
<organism evidence="6 7">
    <name type="scientific">Shewanella surugensis</name>
    <dbReference type="NCBI Taxonomy" id="212020"/>
    <lineage>
        <taxon>Bacteria</taxon>
        <taxon>Pseudomonadati</taxon>
        <taxon>Pseudomonadota</taxon>
        <taxon>Gammaproteobacteria</taxon>
        <taxon>Alteromonadales</taxon>
        <taxon>Shewanellaceae</taxon>
        <taxon>Shewanella</taxon>
    </lineage>
</organism>
<dbReference type="SUPFAM" id="SSF48317">
    <property type="entry name" value="Acid phosphatase/Vanadium-dependent haloperoxidase"/>
    <property type="match status" value="1"/>
</dbReference>
<dbReference type="InterPro" id="IPR036938">
    <property type="entry name" value="PAP2/HPO_sf"/>
</dbReference>
<feature type="transmembrane region" description="Helical" evidence="4">
    <location>
        <begin position="91"/>
        <end position="110"/>
    </location>
</feature>
<feature type="transmembrane region" description="Helical" evidence="4">
    <location>
        <begin position="160"/>
        <end position="178"/>
    </location>
</feature>
<evidence type="ECO:0000256" key="1">
    <source>
        <dbReference type="ARBA" id="ARBA00012374"/>
    </source>
</evidence>
<dbReference type="SMART" id="SM00014">
    <property type="entry name" value="acidPPc"/>
    <property type="match status" value="1"/>
</dbReference>
<dbReference type="PANTHER" id="PTHR14969">
    <property type="entry name" value="SPHINGOSINE-1-PHOSPHATE PHOSPHOHYDROLASE"/>
    <property type="match status" value="1"/>
</dbReference>
<feature type="transmembrane region" description="Helical" evidence="4">
    <location>
        <begin position="58"/>
        <end position="84"/>
    </location>
</feature>
<dbReference type="Pfam" id="PF01569">
    <property type="entry name" value="PAP2"/>
    <property type="match status" value="1"/>
</dbReference>
<evidence type="ECO:0000256" key="4">
    <source>
        <dbReference type="SAM" id="Phobius"/>
    </source>
</evidence>
<evidence type="ECO:0000313" key="7">
    <source>
        <dbReference type="Proteomes" id="UP001203423"/>
    </source>
</evidence>
<feature type="transmembrane region" description="Helical" evidence="4">
    <location>
        <begin position="242"/>
        <end position="265"/>
    </location>
</feature>
<protein>
    <recommendedName>
        <fullName evidence="1">undecaprenyl-diphosphate phosphatase</fullName>
        <ecNumber evidence="1">3.6.1.27</ecNumber>
    </recommendedName>
    <alternativeName>
        <fullName evidence="2">Undecaprenyl pyrophosphate phosphatase</fullName>
    </alternativeName>
</protein>
<evidence type="ECO:0000259" key="5">
    <source>
        <dbReference type="SMART" id="SM00014"/>
    </source>
</evidence>
<dbReference type="Gene3D" id="1.20.144.10">
    <property type="entry name" value="Phosphatidic acid phosphatase type 2/haloperoxidase"/>
    <property type="match status" value="1"/>
</dbReference>
<dbReference type="RefSeq" id="WP_248939306.1">
    <property type="nucleotide sequence ID" value="NZ_JAKIKS010000016.1"/>
</dbReference>
<sequence length="271" mass="30515">MKTSYQSYLAQSRALLKEQSRGYGIVLTFLIILDFILWKKEVNLQGFYFFNDLALILPNWFSAHLTDLGSGTLVIGLSLCFLVFRPELICRMLIAGVICAVLVTILKHYFDVLRPAAILNSLNIIGNIHFKDSFPSGHTAAVFVFAGSLYLSLNHIGIKVILLVMASLVGISRIIVGAHWPTDIVMGAIIGMFSAYLAANVCPPIWLTVKMRLLSFIAIFITLIVSEIQGEYDFPLLPSVKILRWIIIFLSLILIMRHIFLFWLIKKPKNI</sequence>
<dbReference type="PANTHER" id="PTHR14969:SF13">
    <property type="entry name" value="AT30094P"/>
    <property type="match status" value="1"/>
</dbReference>